<dbReference type="PANTHER" id="PTHR30348">
    <property type="entry name" value="UNCHARACTERIZED PROTEIN YECE"/>
    <property type="match status" value="1"/>
</dbReference>
<dbReference type="AlphaFoldDB" id="D4H5W6"/>
<name>D4H5W6_DENA2</name>
<accession>D4H5W6</accession>
<dbReference type="STRING" id="522772.Dacet_2806"/>
<dbReference type="InterPro" id="IPR036520">
    <property type="entry name" value="UPF0759_sf"/>
</dbReference>
<dbReference type="SUPFAM" id="SSF117396">
    <property type="entry name" value="TM1631-like"/>
    <property type="match status" value="1"/>
</dbReference>
<dbReference type="EMBL" id="CP001968">
    <property type="protein sequence ID" value="ADD69557.1"/>
    <property type="molecule type" value="Genomic_DNA"/>
</dbReference>
<sequence>MILFDNTPFHIGTAGYKFDDWTGPFYPKFTRNEEMLGHYSKEKGLKFLELTFTFYADPTEEITTNIAENSADDLMFSVRLPKRFLKNPSSIFDASRFKNGLDPIYQRVKAYFADFFFGFTPSRANLDHIAALRDRFSDKPFFVELANRGWYKEKYIEELKKLGVGIVVCDYPQGSGLAPYFVQAFERNAYFRLYGNSPKWTSHETRNLEYDYTERELKRIIKDASAMSAISDNVFISFCNSAQGYAPKNAMELSKMLRDKNCE</sequence>
<dbReference type="Pfam" id="PF01904">
    <property type="entry name" value="DUF72"/>
    <property type="match status" value="1"/>
</dbReference>
<dbReference type="KEGG" id="dap:Dacet_2806"/>
<dbReference type="InterPro" id="IPR002763">
    <property type="entry name" value="DUF72"/>
</dbReference>
<dbReference type="Gene3D" id="3.20.20.410">
    <property type="entry name" value="Protein of unknown function UPF0759"/>
    <property type="match status" value="1"/>
</dbReference>
<dbReference type="RefSeq" id="WP_013012047.1">
    <property type="nucleotide sequence ID" value="NC_013943.1"/>
</dbReference>
<dbReference type="PANTHER" id="PTHR30348:SF13">
    <property type="entry name" value="UPF0759 PROTEIN YUNF"/>
    <property type="match status" value="1"/>
</dbReference>
<gene>
    <name evidence="1" type="ordered locus">Dacet_2806</name>
</gene>
<evidence type="ECO:0000313" key="1">
    <source>
        <dbReference type="EMBL" id="ADD69557.1"/>
    </source>
</evidence>
<evidence type="ECO:0000313" key="2">
    <source>
        <dbReference type="Proteomes" id="UP000002012"/>
    </source>
</evidence>
<proteinExistence type="predicted"/>
<protein>
    <recommendedName>
        <fullName evidence="3">DUF72 domain-containing protein</fullName>
    </recommendedName>
</protein>
<dbReference type="InParanoid" id="D4H5W6"/>
<dbReference type="HOGENOM" id="CLU_046519_0_1_0"/>
<organism evidence="1 2">
    <name type="scientific">Denitrovibrio acetiphilus (strain DSM 12809 / NBRC 114555 / N2460)</name>
    <dbReference type="NCBI Taxonomy" id="522772"/>
    <lineage>
        <taxon>Bacteria</taxon>
        <taxon>Pseudomonadati</taxon>
        <taxon>Deferribacterota</taxon>
        <taxon>Deferribacteres</taxon>
        <taxon>Deferribacterales</taxon>
        <taxon>Geovibrionaceae</taxon>
        <taxon>Denitrovibrio</taxon>
    </lineage>
</organism>
<reference evidence="1 2" key="1">
    <citation type="journal article" date="2010" name="Stand. Genomic Sci.">
        <title>Complete genome sequence of Denitrovibrio acetiphilus type strain (N2460).</title>
        <authorList>
            <person name="Kiss H."/>
            <person name="Lang E."/>
            <person name="Lapidus A."/>
            <person name="Copeland A."/>
            <person name="Nolan M."/>
            <person name="Glavina Del Rio T."/>
            <person name="Chen F."/>
            <person name="Lucas S."/>
            <person name="Tice H."/>
            <person name="Cheng J.F."/>
            <person name="Han C."/>
            <person name="Goodwin L."/>
            <person name="Pitluck S."/>
            <person name="Liolios K."/>
            <person name="Pati A."/>
            <person name="Ivanova N."/>
            <person name="Mavromatis K."/>
            <person name="Chen A."/>
            <person name="Palaniappan K."/>
            <person name="Land M."/>
            <person name="Hauser L."/>
            <person name="Chang Y.J."/>
            <person name="Jeffries C.D."/>
            <person name="Detter J.C."/>
            <person name="Brettin T."/>
            <person name="Spring S."/>
            <person name="Rohde M."/>
            <person name="Goker M."/>
            <person name="Woyke T."/>
            <person name="Bristow J."/>
            <person name="Eisen J.A."/>
            <person name="Markowitz V."/>
            <person name="Hugenholtz P."/>
            <person name="Kyrpides N.C."/>
            <person name="Klenk H.P."/>
        </authorList>
    </citation>
    <scope>NUCLEOTIDE SEQUENCE [LARGE SCALE GENOMIC DNA]</scope>
    <source>
        <strain evidence="2">DSM 12809 / NBRC 114555 / N2460</strain>
    </source>
</reference>
<dbReference type="Proteomes" id="UP000002012">
    <property type="component" value="Chromosome"/>
</dbReference>
<dbReference type="OrthoDB" id="9780310at2"/>
<dbReference type="PaxDb" id="522772-Dacet_2806"/>
<evidence type="ECO:0008006" key="3">
    <source>
        <dbReference type="Google" id="ProtNLM"/>
    </source>
</evidence>
<keyword evidence="2" id="KW-1185">Reference proteome</keyword>
<dbReference type="eggNOG" id="COG1801">
    <property type="taxonomic scope" value="Bacteria"/>
</dbReference>